<feature type="domain" description="HTH CENPB-type" evidence="5">
    <location>
        <begin position="60"/>
        <end position="135"/>
    </location>
</feature>
<evidence type="ECO:0000256" key="4">
    <source>
        <dbReference type="SAM" id="MobiDB-lite"/>
    </source>
</evidence>
<feature type="compositionally biased region" description="Basic and acidic residues" evidence="4">
    <location>
        <begin position="456"/>
        <end position="465"/>
    </location>
</feature>
<reference evidence="6 7" key="1">
    <citation type="journal article" date="2024" name="BMC Genomics">
        <title>De novo assembly and annotation of Popillia japonica's genome with initial clues to its potential as an invasive pest.</title>
        <authorList>
            <person name="Cucini C."/>
            <person name="Boschi S."/>
            <person name="Funari R."/>
            <person name="Cardaioli E."/>
            <person name="Iannotti N."/>
            <person name="Marturano G."/>
            <person name="Paoli F."/>
            <person name="Bruttini M."/>
            <person name="Carapelli A."/>
            <person name="Frati F."/>
            <person name="Nardi F."/>
        </authorList>
    </citation>
    <scope>NUCLEOTIDE SEQUENCE [LARGE SCALE GENOMIC DNA]</scope>
    <source>
        <strain evidence="6">DMR45628</strain>
    </source>
</reference>
<feature type="compositionally biased region" description="Basic and acidic residues" evidence="4">
    <location>
        <begin position="423"/>
        <end position="432"/>
    </location>
</feature>
<sequence length="532" mass="60800">MDEHVEKKAYVRFRYTEEQLQHALESIRRNEATLSAANRQYGIPKGTLFNKLTGKVPSTRKMRPPTILTMDEEQTLEKWILAKAKLGFPMHPDEVKDTVQRVLKAVNRATPFTDFRPGNKWLKLFIRRHPTITKRNTEIISKARAAILEDENCADILDEPSRIFNADETGLQTCPKSGKLLDPKNYRNFYEIASGPEKECVTVLCTFSAIGESVPPMIVFPYKRIPRDIAASVPEDWGIGRSDSGWKTYSKGHRSISSRRLGNWAVGQWVDANPPNDAISISEYKTALKVIEHHSDPDLIKYFKAKRNNLLNSNNLFELWKVCADAVEGECIFELNETISESADNAMVVATENNQINNSTEMIDINTNDMVLFDNLPIEIDGTIYQPSFIETNLEEVCDVEYMSVPSMSLSYNESNCNTSDKVTNENTKENNDGSENYTEGDETNTNSNNNNNNNENKDNNENNRKNKKALEIKTIWMGHLHWPDIPKTNKKKHTKPMPFAIKLIRTAIIITIIMRTRIIMKIIERIKKPLK</sequence>
<dbReference type="GO" id="GO:0003677">
    <property type="term" value="F:DNA binding"/>
    <property type="evidence" value="ECO:0007669"/>
    <property type="project" value="UniProtKB-KW"/>
</dbReference>
<keyword evidence="2 6" id="KW-0238">DNA-binding</keyword>
<accession>A0AAW1HVK1</accession>
<evidence type="ECO:0000256" key="3">
    <source>
        <dbReference type="ARBA" id="ARBA00023242"/>
    </source>
</evidence>
<dbReference type="InterPro" id="IPR007889">
    <property type="entry name" value="HTH_Psq"/>
</dbReference>
<gene>
    <name evidence="6" type="ORF">QE152_g38858</name>
</gene>
<keyword evidence="3" id="KW-0539">Nucleus</keyword>
<name>A0AAW1HVK1_POPJA</name>
<evidence type="ECO:0000256" key="1">
    <source>
        <dbReference type="ARBA" id="ARBA00004123"/>
    </source>
</evidence>
<dbReference type="Pfam" id="PF03221">
    <property type="entry name" value="HTH_Tnp_Tc5"/>
    <property type="match status" value="1"/>
</dbReference>
<comment type="caution">
    <text evidence="6">The sequence shown here is derived from an EMBL/GenBank/DDBJ whole genome shotgun (WGS) entry which is preliminary data.</text>
</comment>
<dbReference type="Pfam" id="PF05225">
    <property type="entry name" value="HTH_psq"/>
    <property type="match status" value="1"/>
</dbReference>
<dbReference type="Proteomes" id="UP001458880">
    <property type="component" value="Unassembled WGS sequence"/>
</dbReference>
<dbReference type="InterPro" id="IPR006600">
    <property type="entry name" value="HTH_CenpB_DNA-bd_dom"/>
</dbReference>
<dbReference type="InterPro" id="IPR050863">
    <property type="entry name" value="CenT-Element_Derived"/>
</dbReference>
<feature type="region of interest" description="Disordered" evidence="4">
    <location>
        <begin position="414"/>
        <end position="465"/>
    </location>
</feature>
<dbReference type="PROSITE" id="PS51253">
    <property type="entry name" value="HTH_CENPB"/>
    <property type="match status" value="1"/>
</dbReference>
<dbReference type="AlphaFoldDB" id="A0AAW1HVK1"/>
<evidence type="ECO:0000313" key="7">
    <source>
        <dbReference type="Proteomes" id="UP001458880"/>
    </source>
</evidence>
<feature type="compositionally biased region" description="Low complexity" evidence="4">
    <location>
        <begin position="445"/>
        <end position="455"/>
    </location>
</feature>
<evidence type="ECO:0000313" key="6">
    <source>
        <dbReference type="EMBL" id="KAK9680733.1"/>
    </source>
</evidence>
<dbReference type="InterPro" id="IPR009057">
    <property type="entry name" value="Homeodomain-like_sf"/>
</dbReference>
<dbReference type="PANTHER" id="PTHR19303">
    <property type="entry name" value="TRANSPOSON"/>
    <property type="match status" value="1"/>
</dbReference>
<comment type="subcellular location">
    <subcellularLocation>
        <location evidence="1">Nucleus</location>
    </subcellularLocation>
</comment>
<dbReference type="PANTHER" id="PTHR19303:SF74">
    <property type="entry name" value="POGO TRANSPOSABLE ELEMENT WITH KRAB DOMAIN"/>
    <property type="match status" value="1"/>
</dbReference>
<dbReference type="SUPFAM" id="SSF46689">
    <property type="entry name" value="Homeodomain-like"/>
    <property type="match status" value="1"/>
</dbReference>
<evidence type="ECO:0000256" key="2">
    <source>
        <dbReference type="ARBA" id="ARBA00023125"/>
    </source>
</evidence>
<keyword evidence="7" id="KW-1185">Reference proteome</keyword>
<protein>
    <submittedName>
        <fullName evidence="6">Tc5 transposase DNA-binding domain</fullName>
    </submittedName>
</protein>
<dbReference type="EMBL" id="JASPKY010000875">
    <property type="protein sequence ID" value="KAK9680733.1"/>
    <property type="molecule type" value="Genomic_DNA"/>
</dbReference>
<dbReference type="SMART" id="SM00674">
    <property type="entry name" value="CENPB"/>
    <property type="match status" value="1"/>
</dbReference>
<dbReference type="Gene3D" id="1.10.10.60">
    <property type="entry name" value="Homeodomain-like"/>
    <property type="match status" value="1"/>
</dbReference>
<organism evidence="6 7">
    <name type="scientific">Popillia japonica</name>
    <name type="common">Japanese beetle</name>
    <dbReference type="NCBI Taxonomy" id="7064"/>
    <lineage>
        <taxon>Eukaryota</taxon>
        <taxon>Metazoa</taxon>
        <taxon>Ecdysozoa</taxon>
        <taxon>Arthropoda</taxon>
        <taxon>Hexapoda</taxon>
        <taxon>Insecta</taxon>
        <taxon>Pterygota</taxon>
        <taxon>Neoptera</taxon>
        <taxon>Endopterygota</taxon>
        <taxon>Coleoptera</taxon>
        <taxon>Polyphaga</taxon>
        <taxon>Scarabaeiformia</taxon>
        <taxon>Scarabaeidae</taxon>
        <taxon>Rutelinae</taxon>
        <taxon>Popillia</taxon>
    </lineage>
</organism>
<proteinExistence type="predicted"/>
<dbReference type="GO" id="GO:0005634">
    <property type="term" value="C:nucleus"/>
    <property type="evidence" value="ECO:0007669"/>
    <property type="project" value="UniProtKB-SubCell"/>
</dbReference>
<evidence type="ECO:0000259" key="5">
    <source>
        <dbReference type="PROSITE" id="PS51253"/>
    </source>
</evidence>